<protein>
    <submittedName>
        <fullName evidence="2">Uncharacterized protein</fullName>
    </submittedName>
</protein>
<name>A0ABR7RRQ8_9PROT</name>
<dbReference type="EMBL" id="JACTVA010000049">
    <property type="protein sequence ID" value="MBC9209267.1"/>
    <property type="molecule type" value="Genomic_DNA"/>
</dbReference>
<evidence type="ECO:0000313" key="3">
    <source>
        <dbReference type="Proteomes" id="UP000626026"/>
    </source>
</evidence>
<feature type="chain" id="PRO_5046462016" evidence="1">
    <location>
        <begin position="24"/>
        <end position="86"/>
    </location>
</feature>
<sequence>MRFAAVVAAAGLLSLTAPGAAFAACSLEQAMTKVSMISELLMPKMQSKPDEASKIMTEIGEATSSATPTDQDCAALDRLMERARRL</sequence>
<evidence type="ECO:0000256" key="1">
    <source>
        <dbReference type="SAM" id="SignalP"/>
    </source>
</evidence>
<proteinExistence type="predicted"/>
<comment type="caution">
    <text evidence="2">The sequence shown here is derived from an EMBL/GenBank/DDBJ whole genome shotgun (WGS) entry which is preliminary data.</text>
</comment>
<dbReference type="RefSeq" id="WP_187786403.1">
    <property type="nucleotide sequence ID" value="NZ_JACTVA010000049.1"/>
</dbReference>
<gene>
    <name evidence="2" type="ORF">IBL26_20650</name>
</gene>
<organism evidence="2 3">
    <name type="scientific">Teichococcus aerophilus</name>
    <dbReference type="NCBI Taxonomy" id="1224513"/>
    <lineage>
        <taxon>Bacteria</taxon>
        <taxon>Pseudomonadati</taxon>
        <taxon>Pseudomonadota</taxon>
        <taxon>Alphaproteobacteria</taxon>
        <taxon>Acetobacterales</taxon>
        <taxon>Roseomonadaceae</taxon>
        <taxon>Roseomonas</taxon>
    </lineage>
</organism>
<dbReference type="Proteomes" id="UP000626026">
    <property type="component" value="Unassembled WGS sequence"/>
</dbReference>
<accession>A0ABR7RRQ8</accession>
<keyword evidence="3" id="KW-1185">Reference proteome</keyword>
<feature type="signal peptide" evidence="1">
    <location>
        <begin position="1"/>
        <end position="23"/>
    </location>
</feature>
<dbReference type="PROSITE" id="PS51257">
    <property type="entry name" value="PROKAR_LIPOPROTEIN"/>
    <property type="match status" value="1"/>
</dbReference>
<keyword evidence="1" id="KW-0732">Signal</keyword>
<reference evidence="2 3" key="1">
    <citation type="journal article" date="2013" name="Int. J. Syst. Evol. Microbiol.">
        <title>Roseomonas aerophila sp. nov., isolated from air.</title>
        <authorList>
            <person name="Kim S.J."/>
            <person name="Weon H.Y."/>
            <person name="Ahn J.H."/>
            <person name="Hong S.B."/>
            <person name="Seok S.J."/>
            <person name="Whang K.S."/>
            <person name="Kwon S.W."/>
        </authorList>
    </citation>
    <scope>NUCLEOTIDE SEQUENCE [LARGE SCALE GENOMIC DNA]</scope>
    <source>
        <strain evidence="2 3">NBRC 108923</strain>
    </source>
</reference>
<evidence type="ECO:0000313" key="2">
    <source>
        <dbReference type="EMBL" id="MBC9209267.1"/>
    </source>
</evidence>